<dbReference type="GO" id="GO:0042276">
    <property type="term" value="P:error-prone translesion synthesis"/>
    <property type="evidence" value="ECO:0007669"/>
    <property type="project" value="TreeGrafter"/>
</dbReference>
<dbReference type="GO" id="GO:0008270">
    <property type="term" value="F:zinc ion binding"/>
    <property type="evidence" value="ECO:0007669"/>
    <property type="project" value="UniProtKB-KW"/>
</dbReference>
<dbReference type="Gene3D" id="3.30.70.270">
    <property type="match status" value="1"/>
</dbReference>
<dbReference type="GO" id="GO:0006281">
    <property type="term" value="P:DNA repair"/>
    <property type="evidence" value="ECO:0007669"/>
    <property type="project" value="UniProtKB-KW"/>
</dbReference>
<keyword evidence="9" id="KW-0234">DNA repair</keyword>
<dbReference type="FunFam" id="3.30.1490.100:FF:000044">
    <property type="entry name" value="Predicted protein"/>
    <property type="match status" value="1"/>
</dbReference>
<evidence type="ECO:0000313" key="14">
    <source>
        <dbReference type="EMBL" id="KAF4130051.1"/>
    </source>
</evidence>
<feature type="region of interest" description="Disordered" evidence="11">
    <location>
        <begin position="273"/>
        <end position="292"/>
    </location>
</feature>
<dbReference type="InterPro" id="IPR001478">
    <property type="entry name" value="PDZ"/>
</dbReference>
<gene>
    <name evidence="14" type="ORF">GN958_ATG20765</name>
</gene>
<dbReference type="GO" id="GO:0035861">
    <property type="term" value="C:site of double-strand break"/>
    <property type="evidence" value="ECO:0007669"/>
    <property type="project" value="TreeGrafter"/>
</dbReference>
<dbReference type="InterPro" id="IPR036034">
    <property type="entry name" value="PDZ_sf"/>
</dbReference>
<dbReference type="InterPro" id="IPR052230">
    <property type="entry name" value="DNA_polymerase_eta"/>
</dbReference>
<dbReference type="SUPFAM" id="SSF56672">
    <property type="entry name" value="DNA/RNA polymerases"/>
    <property type="match status" value="1"/>
</dbReference>
<dbReference type="EMBL" id="JAACNO010002883">
    <property type="protein sequence ID" value="KAF4130051.1"/>
    <property type="molecule type" value="Genomic_DNA"/>
</dbReference>
<keyword evidence="2" id="KW-0808">Transferase</keyword>
<dbReference type="Gene3D" id="2.30.42.10">
    <property type="match status" value="1"/>
</dbReference>
<dbReference type="CDD" id="cd00136">
    <property type="entry name" value="PDZ_canonical"/>
    <property type="match status" value="1"/>
</dbReference>
<feature type="domain" description="UBZ3-type" evidence="13">
    <location>
        <begin position="560"/>
        <end position="593"/>
    </location>
</feature>
<dbReference type="SUPFAM" id="SSF55394">
    <property type="entry name" value="Bactericidal permeability-increasing protein, BPI"/>
    <property type="match status" value="1"/>
</dbReference>
<evidence type="ECO:0000256" key="5">
    <source>
        <dbReference type="ARBA" id="ARBA00022763"/>
    </source>
</evidence>
<dbReference type="FunFam" id="3.40.1170.60:FF:000003">
    <property type="entry name" value="DNA polymerase eta"/>
    <property type="match status" value="1"/>
</dbReference>
<dbReference type="InterPro" id="IPR036775">
    <property type="entry name" value="DNA_pol_Y-fam_lit_finger_sf"/>
</dbReference>
<evidence type="ECO:0000259" key="13">
    <source>
        <dbReference type="PROSITE" id="PS51907"/>
    </source>
</evidence>
<feature type="compositionally biased region" description="Polar residues" evidence="11">
    <location>
        <begin position="520"/>
        <end position="530"/>
    </location>
</feature>
<feature type="compositionally biased region" description="Basic and acidic residues" evidence="11">
    <location>
        <begin position="281"/>
        <end position="292"/>
    </location>
</feature>
<organism evidence="14 15">
    <name type="scientific">Phytophthora infestans</name>
    <name type="common">Potato late blight agent</name>
    <name type="synonym">Botrytis infestans</name>
    <dbReference type="NCBI Taxonomy" id="4787"/>
    <lineage>
        <taxon>Eukaryota</taxon>
        <taxon>Sar</taxon>
        <taxon>Stramenopiles</taxon>
        <taxon>Oomycota</taxon>
        <taxon>Peronosporomycetes</taxon>
        <taxon>Peronosporales</taxon>
        <taxon>Peronosporaceae</taxon>
        <taxon>Phytophthora</taxon>
    </lineage>
</organism>
<dbReference type="SUPFAM" id="SSF100879">
    <property type="entry name" value="Lesion bypass DNA polymerase (Y-family), little finger domain"/>
    <property type="match status" value="1"/>
</dbReference>
<dbReference type="Gene3D" id="1.10.150.20">
    <property type="entry name" value="5' to 3' exonuclease, C-terminal subdomain"/>
    <property type="match status" value="1"/>
</dbReference>
<keyword evidence="10" id="KW-0539">Nucleus</keyword>
<protein>
    <submittedName>
        <fullName evidence="14">ImpB/mucB/samB family</fullName>
    </submittedName>
</protein>
<evidence type="ECO:0000256" key="1">
    <source>
        <dbReference type="ARBA" id="ARBA00004123"/>
    </source>
</evidence>
<keyword evidence="4" id="KW-0479">Metal-binding</keyword>
<accession>A0A8S9TNH5</accession>
<feature type="compositionally biased region" description="Basic and acidic residues" evidence="11">
    <location>
        <begin position="494"/>
        <end position="504"/>
    </location>
</feature>
<dbReference type="InterPro" id="IPR001126">
    <property type="entry name" value="UmuC"/>
</dbReference>
<evidence type="ECO:0000256" key="4">
    <source>
        <dbReference type="ARBA" id="ARBA00022723"/>
    </source>
</evidence>
<comment type="caution">
    <text evidence="14">The sequence shown here is derived from an EMBL/GenBank/DDBJ whole genome shotgun (WGS) entry which is preliminary data.</text>
</comment>
<dbReference type="Proteomes" id="UP000704712">
    <property type="component" value="Unassembled WGS sequence"/>
</dbReference>
<dbReference type="Gene3D" id="3.15.10.10">
    <property type="entry name" value="Bactericidal permeability-increasing protein, domain 1"/>
    <property type="match status" value="1"/>
</dbReference>
<evidence type="ECO:0000259" key="12">
    <source>
        <dbReference type="PROSITE" id="PS50173"/>
    </source>
</evidence>
<feature type="region of interest" description="Disordered" evidence="11">
    <location>
        <begin position="535"/>
        <end position="554"/>
    </location>
</feature>
<dbReference type="PANTHER" id="PTHR45873">
    <property type="entry name" value="DNA POLYMERASE ETA"/>
    <property type="match status" value="1"/>
</dbReference>
<keyword evidence="8" id="KW-0460">Magnesium</keyword>
<evidence type="ECO:0000313" key="15">
    <source>
        <dbReference type="Proteomes" id="UP000704712"/>
    </source>
</evidence>
<feature type="region of interest" description="Disordered" evidence="11">
    <location>
        <begin position="1833"/>
        <end position="1853"/>
    </location>
</feature>
<feature type="domain" description="UmuC" evidence="12">
    <location>
        <begin position="10"/>
        <end position="258"/>
    </location>
</feature>
<dbReference type="PROSITE" id="PS50173">
    <property type="entry name" value="UMUC"/>
    <property type="match status" value="1"/>
</dbReference>
<evidence type="ECO:0000256" key="7">
    <source>
        <dbReference type="ARBA" id="ARBA00022833"/>
    </source>
</evidence>
<dbReference type="SMART" id="SM00228">
    <property type="entry name" value="PDZ"/>
    <property type="match status" value="2"/>
</dbReference>
<dbReference type="InterPro" id="IPR017943">
    <property type="entry name" value="Bactericidal_perm-incr_a/b_dom"/>
</dbReference>
<dbReference type="Gene3D" id="3.40.1170.60">
    <property type="match status" value="1"/>
</dbReference>
<evidence type="ECO:0000256" key="6">
    <source>
        <dbReference type="ARBA" id="ARBA00022771"/>
    </source>
</evidence>
<feature type="region of interest" description="Disordered" evidence="11">
    <location>
        <begin position="494"/>
        <end position="530"/>
    </location>
</feature>
<dbReference type="InterPro" id="IPR043128">
    <property type="entry name" value="Rev_trsase/Diguanyl_cyclase"/>
</dbReference>
<name>A0A8S9TNH5_PHYIN</name>
<comment type="subcellular location">
    <subcellularLocation>
        <location evidence="1">Nucleus</location>
    </subcellularLocation>
</comment>
<evidence type="ECO:0000256" key="11">
    <source>
        <dbReference type="SAM" id="MobiDB-lite"/>
    </source>
</evidence>
<keyword evidence="3" id="KW-0548">Nucleotidyltransferase</keyword>
<dbReference type="GO" id="GO:0003684">
    <property type="term" value="F:damaged DNA binding"/>
    <property type="evidence" value="ECO:0007669"/>
    <property type="project" value="InterPro"/>
</dbReference>
<dbReference type="GO" id="GO:0005657">
    <property type="term" value="C:replication fork"/>
    <property type="evidence" value="ECO:0007669"/>
    <property type="project" value="TreeGrafter"/>
</dbReference>
<keyword evidence="5" id="KW-0227">DNA damage</keyword>
<keyword evidence="6" id="KW-0863">Zinc-finger</keyword>
<proteinExistence type="predicted"/>
<dbReference type="GO" id="GO:0005634">
    <property type="term" value="C:nucleus"/>
    <property type="evidence" value="ECO:0007669"/>
    <property type="project" value="UniProtKB-SubCell"/>
</dbReference>
<dbReference type="InterPro" id="IPR043502">
    <property type="entry name" value="DNA/RNA_pol_sf"/>
</dbReference>
<reference evidence="14" key="1">
    <citation type="submission" date="2020-03" db="EMBL/GenBank/DDBJ databases">
        <title>Hybrid Assembly of Korean Phytophthora infestans isolates.</title>
        <authorList>
            <person name="Prokchorchik M."/>
            <person name="Lee Y."/>
            <person name="Seo J."/>
            <person name="Cho J.-H."/>
            <person name="Park Y.-E."/>
            <person name="Jang D.-C."/>
            <person name="Im J.-S."/>
            <person name="Choi J.-G."/>
            <person name="Park H.-J."/>
            <person name="Lee G.-B."/>
            <person name="Lee Y.-G."/>
            <person name="Hong S.-Y."/>
            <person name="Cho K."/>
            <person name="Sohn K.H."/>
        </authorList>
    </citation>
    <scope>NUCLEOTIDE SEQUENCE</scope>
    <source>
        <strain evidence="14">KR_2_A2</strain>
    </source>
</reference>
<sequence length="1871" mass="209328">MLNSSTSRVIIHLDLDCFYAQVEQRRLHIPDGQPVAVQQWGSLLAVNYDARKFGVERGDFIDDAKKKCPQIHLPHVDTLGKNCKPGQLFDRTHQKAILRRYRIASRDIFAILGSMVPIIEKASIDEAFMDVTDMAKERIAQTATFSSDFCQDPANHDTKVFGIDRKDEDATDKHDSLQAFPLTDNERLLCIGAVISREIRQAIYNKLGYTCSTGIAGNKLLAKLASPLNKPNGQVVVASRFVIDLMKSLPMRKIRGLGGKLGKQLESIYSRLDSEGSGASDPDHQGETLKEAAGESFKKLSAHTFLQRCGLIELAKHVGQETAAYVHSICQGSDDNEPVEEKKVQVKMFSCVKQFDQRSGSALVRVEQLEYWVRLLCEEVVIRCEDERIENKRFPSQLSIQFIRAKPGEKPRSYKLGIGQDTTVDELYTAAMNVMRLHVGSMFPMATLIMNAKNFHELDSQAVATISSFFTRDAGQAAPADLAAQRMEEEIKQFATKRDRDRSPTRKSSRQKILTFFGPPTSSFNGNDTEANITPSMSATTHSDSGIEAPSTRSTQVEAGPAFDRFCEECRCVVSEPRAEHADFHFALKISQTQRNEVMASAAVARQKKKKKKGPLDAFLGRDDLTLMRRIEAWHTGIQRTTMGSEEVPPLFAMAVRYRAGDDVKTPFGPGRVRSCSDRKTHVEVVLAGDAVLYARRGCLVPELHMLQCGEIPRHTRVIVMATKEPREGVVLNYTVPDQKYEVRIGGTETEDKEKTVELTKLLPKAELRLAKETRVRTSFGLGTITDYRSSNNSYAVRLDRGSVGYFQAKDVSCVDLRLLAKVPRPLSAERIYEEFQGRVTWDDAMVLSLRAKQTYEQLQVFCEQHAEAISFISTNASYGDQYTRALASLLDPSFSDATKRLKDASGKELTRLKELATSAKSMLESDLLDGRDSAAFLAKAVNVLSQLKNSEEVKNLQSSLREKANAEFTSARQRLLSRGSESQQVTSSQEEKKIVLSEVLQVLESKMNAEKPHLEALKASLEHQTLQSEILAKMQQHESDLMKAQETIARLEHMASRKLGVNSMTELDPSALAQKAEELLPKLSSKAEVFVHASEKYWLQIQQTTHGQTLMKKAKALVQSVENPDEFCDNVTKAIAEVKLDKLAAWGSTMSKNREKRQEFVDRMKDHCLDFLTSVLPTLKIDTISGVEDDIAYSISNLDLSNFRVKKERVKVRMGTVVDEELFTVRATHLTALLKGFDWTFEQKYFPYLHGGGVADAALSGGVISLGFKAEKKVVSQKTGEFKPVLVLNSMTIEIRQELKLTVQGSWFSAVYNMLTSLFAELIREYLAKTMETKLLKHMIKLLGTLNKQMDEYWPLIFQLLDIRMEDLPTASPWRGAKEVEIQPQEIECTFTERNSIPFTFSKGVLNKYVVVSRILDVDASTFNQNESADDHHDFHLKGDLKRIPVGSSILAINGLCCSKVTLEELRGLLETLSIPLTMRFSLLPEDPAKNRRQQMRPQPELTTFTFRQDGPFGLRLRARPLASCGVIVVGFTPVKNGKKCPAELSGKIRVGQLLTKVNNEDLRFKTLSEVLAALRDLKSRPVTMQFAPSPDAIIKLRDWPPMIEIEDAASFACDEDDPPSTGRKYVVLSAFARVPSYAQRTHLVEKGDVLLQVNDTALTGPAYANFANIMETLRDIASLKEPMRAVFMSREHYIARCTQLRQRRLSDSKGDVNSVKVNEKEKGQAESESESEDIEQTIDATTSEDGVVDILSTIPTKEVLFPKAPLGILFGNWKDEAIYIRAFISSPGPAEKTGLLRPGQAILQVCGHAVPREATPGIIEEMIMKVTMETKMDSASNSDEATVSTGESEKKPKYTLTVRDLEFEQELMK</sequence>
<dbReference type="GO" id="GO:0009314">
    <property type="term" value="P:response to radiation"/>
    <property type="evidence" value="ECO:0007669"/>
    <property type="project" value="TreeGrafter"/>
</dbReference>
<dbReference type="Pfam" id="PF00817">
    <property type="entry name" value="IMS"/>
    <property type="match status" value="1"/>
</dbReference>
<dbReference type="GO" id="GO:0003887">
    <property type="term" value="F:DNA-directed DNA polymerase activity"/>
    <property type="evidence" value="ECO:0007669"/>
    <property type="project" value="TreeGrafter"/>
</dbReference>
<evidence type="ECO:0000256" key="2">
    <source>
        <dbReference type="ARBA" id="ARBA00022679"/>
    </source>
</evidence>
<dbReference type="SUPFAM" id="SSF50156">
    <property type="entry name" value="PDZ domain-like"/>
    <property type="match status" value="1"/>
</dbReference>
<feature type="region of interest" description="Disordered" evidence="11">
    <location>
        <begin position="1707"/>
        <end position="1737"/>
    </location>
</feature>
<dbReference type="GO" id="GO:0008289">
    <property type="term" value="F:lipid binding"/>
    <property type="evidence" value="ECO:0007669"/>
    <property type="project" value="InterPro"/>
</dbReference>
<dbReference type="PROSITE" id="PS51907">
    <property type="entry name" value="ZF_UBZ3"/>
    <property type="match status" value="1"/>
</dbReference>
<evidence type="ECO:0000256" key="8">
    <source>
        <dbReference type="ARBA" id="ARBA00022842"/>
    </source>
</evidence>
<dbReference type="InterPro" id="IPR041298">
    <property type="entry name" value="UBZ3"/>
</dbReference>
<evidence type="ECO:0000256" key="10">
    <source>
        <dbReference type="ARBA" id="ARBA00023242"/>
    </source>
</evidence>
<feature type="compositionally biased region" description="Polar residues" evidence="11">
    <location>
        <begin position="535"/>
        <end position="544"/>
    </location>
</feature>
<dbReference type="Gene3D" id="3.30.1490.100">
    <property type="entry name" value="DNA polymerase, Y-family, little finger domain"/>
    <property type="match status" value="1"/>
</dbReference>
<keyword evidence="7" id="KW-0862">Zinc</keyword>
<feature type="compositionally biased region" description="Polar residues" evidence="11">
    <location>
        <begin position="1835"/>
        <end position="1848"/>
    </location>
</feature>
<evidence type="ECO:0000256" key="9">
    <source>
        <dbReference type="ARBA" id="ARBA00023204"/>
    </source>
</evidence>
<evidence type="ECO:0000256" key="3">
    <source>
        <dbReference type="ARBA" id="ARBA00022695"/>
    </source>
</evidence>
<dbReference type="PANTHER" id="PTHR45873:SF1">
    <property type="entry name" value="DNA POLYMERASE ETA"/>
    <property type="match status" value="1"/>
</dbReference>